<dbReference type="EMBL" id="FOSK01000001">
    <property type="protein sequence ID" value="SFJ89254.1"/>
    <property type="molecule type" value="Genomic_DNA"/>
</dbReference>
<protein>
    <submittedName>
        <fullName evidence="2">Uncharacterized protein</fullName>
    </submittedName>
</protein>
<evidence type="ECO:0000313" key="3">
    <source>
        <dbReference type="Proteomes" id="UP000199598"/>
    </source>
</evidence>
<keyword evidence="1" id="KW-1133">Transmembrane helix</keyword>
<feature type="transmembrane region" description="Helical" evidence="1">
    <location>
        <begin position="111"/>
        <end position="131"/>
    </location>
</feature>
<gene>
    <name evidence="2" type="ORF">SAMN04488518_101153</name>
</gene>
<evidence type="ECO:0000256" key="1">
    <source>
        <dbReference type="SAM" id="Phobius"/>
    </source>
</evidence>
<reference evidence="2 3" key="1">
    <citation type="submission" date="2016-10" db="EMBL/GenBank/DDBJ databases">
        <authorList>
            <person name="Varghese N."/>
            <person name="Submissions S."/>
        </authorList>
    </citation>
    <scope>NUCLEOTIDE SEQUENCE [LARGE SCALE GENOMIC DNA]</scope>
    <source>
        <strain evidence="2 3">DSM 16392</strain>
    </source>
</reference>
<feature type="transmembrane region" description="Helical" evidence="1">
    <location>
        <begin position="81"/>
        <end position="99"/>
    </location>
</feature>
<keyword evidence="3" id="KW-1185">Reference proteome</keyword>
<name>A0A1I3V0Q9_9HYPH</name>
<comment type="caution">
    <text evidence="2">The sequence shown here is derived from an EMBL/GenBank/DDBJ whole genome shotgun (WGS) entry which is preliminary data.</text>
</comment>
<dbReference type="Proteomes" id="UP000199598">
    <property type="component" value="Unassembled WGS sequence"/>
</dbReference>
<sequence>MRTIPLTLIPFLLYNAVAFRWFEDLEPVLDQGYNVTPWAAIVFQIPLPSGLLVPLDVATLLLAGTLVLLFVEIIKATRTSTLSLVDHSLSLLILVAYLIEFLSVQEAATPLFLLLMTITFLDVIAGFVITLSSARRDVVVAASNS</sequence>
<accession>A0A1I3V0Q9</accession>
<proteinExistence type="predicted"/>
<organism evidence="2 3">
    <name type="scientific">Pseudovibrio ascidiaceicola</name>
    <dbReference type="NCBI Taxonomy" id="285279"/>
    <lineage>
        <taxon>Bacteria</taxon>
        <taxon>Pseudomonadati</taxon>
        <taxon>Pseudomonadota</taxon>
        <taxon>Alphaproteobacteria</taxon>
        <taxon>Hyphomicrobiales</taxon>
        <taxon>Stappiaceae</taxon>
        <taxon>Pseudovibrio</taxon>
    </lineage>
</organism>
<feature type="transmembrane region" description="Helical" evidence="1">
    <location>
        <begin position="51"/>
        <end position="74"/>
    </location>
</feature>
<evidence type="ECO:0000313" key="2">
    <source>
        <dbReference type="EMBL" id="SFJ89254.1"/>
    </source>
</evidence>
<dbReference type="RefSeq" id="WP_093516020.1">
    <property type="nucleotide sequence ID" value="NZ_FOSK01000001.1"/>
</dbReference>
<keyword evidence="1" id="KW-0812">Transmembrane</keyword>
<keyword evidence="1" id="KW-0472">Membrane</keyword>